<dbReference type="Proteomes" id="UP000821866">
    <property type="component" value="Chromosome 1"/>
</dbReference>
<organism evidence="1 2">
    <name type="scientific">Rhipicephalus microplus</name>
    <name type="common">Cattle tick</name>
    <name type="synonym">Boophilus microplus</name>
    <dbReference type="NCBI Taxonomy" id="6941"/>
    <lineage>
        <taxon>Eukaryota</taxon>
        <taxon>Metazoa</taxon>
        <taxon>Ecdysozoa</taxon>
        <taxon>Arthropoda</taxon>
        <taxon>Chelicerata</taxon>
        <taxon>Arachnida</taxon>
        <taxon>Acari</taxon>
        <taxon>Parasitiformes</taxon>
        <taxon>Ixodida</taxon>
        <taxon>Ixodoidea</taxon>
        <taxon>Ixodidae</taxon>
        <taxon>Rhipicephalinae</taxon>
        <taxon>Rhipicephalus</taxon>
        <taxon>Boophilus</taxon>
    </lineage>
</organism>
<gene>
    <name evidence="1" type="ORF">HPB51_012944</name>
</gene>
<reference evidence="1" key="2">
    <citation type="submission" date="2021-09" db="EMBL/GenBank/DDBJ databases">
        <authorList>
            <person name="Jia N."/>
            <person name="Wang J."/>
            <person name="Shi W."/>
            <person name="Du L."/>
            <person name="Sun Y."/>
            <person name="Zhan W."/>
            <person name="Jiang J."/>
            <person name="Wang Q."/>
            <person name="Zhang B."/>
            <person name="Ji P."/>
            <person name="Sakyi L.B."/>
            <person name="Cui X."/>
            <person name="Yuan T."/>
            <person name="Jiang B."/>
            <person name="Yang W."/>
            <person name="Lam T.T.-Y."/>
            <person name="Chang Q."/>
            <person name="Ding S."/>
            <person name="Wang X."/>
            <person name="Zhu J."/>
            <person name="Ruan X."/>
            <person name="Zhao L."/>
            <person name="Wei J."/>
            <person name="Que T."/>
            <person name="Du C."/>
            <person name="Cheng J."/>
            <person name="Dai P."/>
            <person name="Han X."/>
            <person name="Huang E."/>
            <person name="Gao Y."/>
            <person name="Liu J."/>
            <person name="Shao H."/>
            <person name="Ye R."/>
            <person name="Li L."/>
            <person name="Wei W."/>
            <person name="Wang X."/>
            <person name="Wang C."/>
            <person name="Huo Q."/>
            <person name="Li W."/>
            <person name="Guo W."/>
            <person name="Chen H."/>
            <person name="Chen S."/>
            <person name="Zhou L."/>
            <person name="Zhou L."/>
            <person name="Ni X."/>
            <person name="Tian J."/>
            <person name="Zhou Y."/>
            <person name="Sheng Y."/>
            <person name="Liu T."/>
            <person name="Pan Y."/>
            <person name="Xia L."/>
            <person name="Li J."/>
            <person name="Zhao F."/>
            <person name="Cao W."/>
        </authorList>
    </citation>
    <scope>NUCLEOTIDE SEQUENCE</scope>
    <source>
        <strain evidence="1">Rmic-2018</strain>
        <tissue evidence="1">Larvae</tissue>
    </source>
</reference>
<protein>
    <submittedName>
        <fullName evidence="1">Uncharacterized protein</fullName>
    </submittedName>
</protein>
<accession>A0A9J6F1R9</accession>
<dbReference type="VEuPathDB" id="VectorBase:LOC119177947"/>
<dbReference type="EMBL" id="JABSTU010000001">
    <property type="protein sequence ID" value="KAH8040774.1"/>
    <property type="molecule type" value="Genomic_DNA"/>
</dbReference>
<name>A0A9J6F1R9_RHIMP</name>
<reference evidence="1" key="1">
    <citation type="journal article" date="2020" name="Cell">
        <title>Large-Scale Comparative Analyses of Tick Genomes Elucidate Their Genetic Diversity and Vector Capacities.</title>
        <authorList>
            <consortium name="Tick Genome and Microbiome Consortium (TIGMIC)"/>
            <person name="Jia N."/>
            <person name="Wang J."/>
            <person name="Shi W."/>
            <person name="Du L."/>
            <person name="Sun Y."/>
            <person name="Zhan W."/>
            <person name="Jiang J.F."/>
            <person name="Wang Q."/>
            <person name="Zhang B."/>
            <person name="Ji P."/>
            <person name="Bell-Sakyi L."/>
            <person name="Cui X.M."/>
            <person name="Yuan T.T."/>
            <person name="Jiang B.G."/>
            <person name="Yang W.F."/>
            <person name="Lam T.T."/>
            <person name="Chang Q.C."/>
            <person name="Ding S.J."/>
            <person name="Wang X.J."/>
            <person name="Zhu J.G."/>
            <person name="Ruan X.D."/>
            <person name="Zhao L."/>
            <person name="Wei J.T."/>
            <person name="Ye R.Z."/>
            <person name="Que T.C."/>
            <person name="Du C.H."/>
            <person name="Zhou Y.H."/>
            <person name="Cheng J.X."/>
            <person name="Dai P.F."/>
            <person name="Guo W.B."/>
            <person name="Han X.H."/>
            <person name="Huang E.J."/>
            <person name="Li L.F."/>
            <person name="Wei W."/>
            <person name="Gao Y.C."/>
            <person name="Liu J.Z."/>
            <person name="Shao H.Z."/>
            <person name="Wang X."/>
            <person name="Wang C.C."/>
            <person name="Yang T.C."/>
            <person name="Huo Q.B."/>
            <person name="Li W."/>
            <person name="Chen H.Y."/>
            <person name="Chen S.E."/>
            <person name="Zhou L.G."/>
            <person name="Ni X.B."/>
            <person name="Tian J.H."/>
            <person name="Sheng Y."/>
            <person name="Liu T."/>
            <person name="Pan Y.S."/>
            <person name="Xia L.Y."/>
            <person name="Li J."/>
            <person name="Zhao F."/>
            <person name="Cao W.C."/>
        </authorList>
    </citation>
    <scope>NUCLEOTIDE SEQUENCE</scope>
    <source>
        <strain evidence="1">Rmic-2018</strain>
    </source>
</reference>
<dbReference type="AlphaFoldDB" id="A0A9J6F1R9"/>
<comment type="caution">
    <text evidence="1">The sequence shown here is derived from an EMBL/GenBank/DDBJ whole genome shotgun (WGS) entry which is preliminary data.</text>
</comment>
<proteinExistence type="predicted"/>
<evidence type="ECO:0000313" key="2">
    <source>
        <dbReference type="Proteomes" id="UP000821866"/>
    </source>
</evidence>
<evidence type="ECO:0000313" key="1">
    <source>
        <dbReference type="EMBL" id="KAH8040774.1"/>
    </source>
</evidence>
<keyword evidence="2" id="KW-1185">Reference proteome</keyword>
<sequence>MDAFRRELDAELESELRSGLEPLPAGASGYRGHVTQVYDAVWTAALALRSAELLWGKAKVNLTLSDFRYEKLLPETGGGGSYHWNETVEPPPPPQERRMANYFDRIISRLSFNGLSVSIKPLPFKFSLCRHCADVYARKEGLEEGVINKYVANSTPSFAFTAECGDDE</sequence>
<dbReference type="Gene3D" id="3.40.50.2300">
    <property type="match status" value="1"/>
</dbReference>